<keyword evidence="1" id="KW-0472">Membrane</keyword>
<dbReference type="InParanoid" id="A0A7M7M8F6"/>
<name>A0A7M7M8F6_VARDE</name>
<dbReference type="RefSeq" id="XP_022643687.1">
    <property type="nucleotide sequence ID" value="XM_022787952.1"/>
</dbReference>
<keyword evidence="1" id="KW-1133">Transmembrane helix</keyword>
<dbReference type="PANTHER" id="PTHR33964:SF1">
    <property type="entry name" value="RE45066P"/>
    <property type="match status" value="1"/>
</dbReference>
<accession>A0A7M7M8F6</accession>
<keyword evidence="1" id="KW-0812">Transmembrane</keyword>
<reference evidence="3" key="1">
    <citation type="submission" date="2021-01" db="UniProtKB">
        <authorList>
            <consortium name="EnsemblMetazoa"/>
        </authorList>
    </citation>
    <scope>IDENTIFICATION</scope>
</reference>
<dbReference type="PANTHER" id="PTHR33964">
    <property type="entry name" value="RE45066P-RELATED"/>
    <property type="match status" value="1"/>
</dbReference>
<evidence type="ECO:0000256" key="2">
    <source>
        <dbReference type="SAM" id="SignalP"/>
    </source>
</evidence>
<dbReference type="EnsemblMetazoa" id="XM_022787952">
    <property type="protein sequence ID" value="XP_022643687"/>
    <property type="gene ID" value="LOC111242975"/>
</dbReference>
<keyword evidence="4" id="KW-1185">Reference proteome</keyword>
<organism evidence="3 4">
    <name type="scientific">Varroa destructor</name>
    <name type="common">Honeybee mite</name>
    <dbReference type="NCBI Taxonomy" id="109461"/>
    <lineage>
        <taxon>Eukaryota</taxon>
        <taxon>Metazoa</taxon>
        <taxon>Ecdysozoa</taxon>
        <taxon>Arthropoda</taxon>
        <taxon>Chelicerata</taxon>
        <taxon>Arachnida</taxon>
        <taxon>Acari</taxon>
        <taxon>Parasitiformes</taxon>
        <taxon>Mesostigmata</taxon>
        <taxon>Gamasina</taxon>
        <taxon>Dermanyssoidea</taxon>
        <taxon>Varroidae</taxon>
        <taxon>Varroa</taxon>
    </lineage>
</organism>
<feature type="transmembrane region" description="Helical" evidence="1">
    <location>
        <begin position="249"/>
        <end position="268"/>
    </location>
</feature>
<dbReference type="AlphaFoldDB" id="A0A7M7M8F6"/>
<dbReference type="GeneID" id="111242975"/>
<keyword evidence="2" id="KW-0732">Signal</keyword>
<evidence type="ECO:0000313" key="3">
    <source>
        <dbReference type="EnsemblMetazoa" id="XP_022643687"/>
    </source>
</evidence>
<proteinExistence type="predicted"/>
<dbReference type="OrthoDB" id="10051804at2759"/>
<dbReference type="KEGG" id="vde:111242975"/>
<evidence type="ECO:0000313" key="4">
    <source>
        <dbReference type="Proteomes" id="UP000594260"/>
    </source>
</evidence>
<dbReference type="Proteomes" id="UP000594260">
    <property type="component" value="Unplaced"/>
</dbReference>
<feature type="chain" id="PRO_5029878886" evidence="2">
    <location>
        <begin position="19"/>
        <end position="271"/>
    </location>
</feature>
<evidence type="ECO:0000256" key="1">
    <source>
        <dbReference type="SAM" id="Phobius"/>
    </source>
</evidence>
<feature type="signal peptide" evidence="2">
    <location>
        <begin position="1"/>
        <end position="18"/>
    </location>
</feature>
<protein>
    <submittedName>
        <fullName evidence="3">Uncharacterized protein</fullName>
    </submittedName>
</protein>
<sequence length="271" mass="29953">MLLWATVALGTVVTWCCACEYERIFGCASGLQKELASTRFVVTVRQLNTYCDSMEKTHRCILEETQSCQIDVRAAYAQAVKAEQLVIRDLCRPGLFQDEYLKEAHCISAIYSEKTDGPCRKPYSKLLAAAFDGSSISQFVRIKKNSSKSIATSASDPAALLYNLCCAYYAVYECTQVHAGRCGGRSFSKNLLRQIYQGLDHNCRPFKTLCNQLPSSNSRLPGQDTKQHSAKNGHHTIMHTSLAETIRSVVLGIIVSLTSMLWALGGLVTTT</sequence>